<dbReference type="EMBL" id="DSJT01000004">
    <property type="protein sequence ID" value="HEF86905.1"/>
    <property type="molecule type" value="Genomic_DNA"/>
</dbReference>
<reference evidence="2" key="1">
    <citation type="journal article" date="2020" name="mSystems">
        <title>Genome- and Community-Level Interaction Insights into Carbon Utilization and Element Cycling Functions of Hydrothermarchaeota in Hydrothermal Sediment.</title>
        <authorList>
            <person name="Zhou Z."/>
            <person name="Liu Y."/>
            <person name="Xu W."/>
            <person name="Pan J."/>
            <person name="Luo Z.H."/>
            <person name="Li M."/>
        </authorList>
    </citation>
    <scope>NUCLEOTIDE SEQUENCE [LARGE SCALE GENOMIC DNA]</scope>
    <source>
        <strain evidence="2">SpSt-23</strain>
    </source>
</reference>
<keyword evidence="1" id="KW-0812">Transmembrane</keyword>
<organism evidence="2">
    <name type="scientific">Thermosphaera aggregans</name>
    <dbReference type="NCBI Taxonomy" id="54254"/>
    <lineage>
        <taxon>Archaea</taxon>
        <taxon>Thermoproteota</taxon>
        <taxon>Thermoprotei</taxon>
        <taxon>Desulfurococcales</taxon>
        <taxon>Desulfurococcaceae</taxon>
        <taxon>Thermosphaera</taxon>
    </lineage>
</organism>
<keyword evidence="1" id="KW-1133">Transmembrane helix</keyword>
<sequence>MADPNLIQDLLSKIEVPVVIVLTLVIVRVLFKKLLDSLAMRGTISVTGKETVLRILDISIIVISFLVLVAQFIEVHMALIAIAGLALVLVFMLIDKIRGFIAYLSLQMDKKIMGKYYEIILPGFKEPIHGRVVRISSSHCEVEDALGEKYLIPNTLMYNAVLKSHTLTLVFDISLKLKGEGDLRRVIDLFKDFKPEVFRIDDKRSIIQHVGPSKFTIRIVAHPTGPSIRHVEIVDFMSELIGRFKEYDPEVLFVEAY</sequence>
<comment type="caution">
    <text evidence="2">The sequence shown here is derived from an EMBL/GenBank/DDBJ whole genome shotgun (WGS) entry which is preliminary data.</text>
</comment>
<gene>
    <name evidence="2" type="ORF">ENP55_01075</name>
</gene>
<feature type="transmembrane region" description="Helical" evidence="1">
    <location>
        <begin position="14"/>
        <end position="31"/>
    </location>
</feature>
<accession>A0A7C2FXA9</accession>
<dbReference type="AlphaFoldDB" id="A0A7C2FXA9"/>
<protein>
    <submittedName>
        <fullName evidence="2">Mechanosensitive ion channel</fullName>
    </submittedName>
</protein>
<evidence type="ECO:0000313" key="2">
    <source>
        <dbReference type="EMBL" id="HEF86905.1"/>
    </source>
</evidence>
<feature type="transmembrane region" description="Helical" evidence="1">
    <location>
        <begin position="52"/>
        <end position="73"/>
    </location>
</feature>
<keyword evidence="1" id="KW-0472">Membrane</keyword>
<feature type="transmembrane region" description="Helical" evidence="1">
    <location>
        <begin position="79"/>
        <end position="106"/>
    </location>
</feature>
<name>A0A7C2FXA9_9CREN</name>
<evidence type="ECO:0000256" key="1">
    <source>
        <dbReference type="SAM" id="Phobius"/>
    </source>
</evidence>
<proteinExistence type="predicted"/>